<accession>A0A8J8SVY8</accession>
<organism evidence="2 3">
    <name type="scientific">Halteria grandinella</name>
    <dbReference type="NCBI Taxonomy" id="5974"/>
    <lineage>
        <taxon>Eukaryota</taxon>
        <taxon>Sar</taxon>
        <taxon>Alveolata</taxon>
        <taxon>Ciliophora</taxon>
        <taxon>Intramacronucleata</taxon>
        <taxon>Spirotrichea</taxon>
        <taxon>Stichotrichia</taxon>
        <taxon>Sporadotrichida</taxon>
        <taxon>Halteriidae</taxon>
        <taxon>Halteria</taxon>
    </lineage>
</organism>
<comment type="caution">
    <text evidence="2">The sequence shown here is derived from an EMBL/GenBank/DDBJ whole genome shotgun (WGS) entry which is preliminary data.</text>
</comment>
<keyword evidence="3" id="KW-1185">Reference proteome</keyword>
<keyword evidence="1" id="KW-1133">Transmembrane helix</keyword>
<evidence type="ECO:0000256" key="1">
    <source>
        <dbReference type="SAM" id="Phobius"/>
    </source>
</evidence>
<evidence type="ECO:0000313" key="3">
    <source>
        <dbReference type="Proteomes" id="UP000785679"/>
    </source>
</evidence>
<feature type="transmembrane region" description="Helical" evidence="1">
    <location>
        <begin position="41"/>
        <end position="67"/>
    </location>
</feature>
<reference evidence="2" key="1">
    <citation type="submission" date="2019-06" db="EMBL/GenBank/DDBJ databases">
        <authorList>
            <person name="Zheng W."/>
        </authorList>
    </citation>
    <scope>NUCLEOTIDE SEQUENCE</scope>
    <source>
        <strain evidence="2">QDHG01</strain>
    </source>
</reference>
<dbReference type="EMBL" id="RRYP01021229">
    <property type="protein sequence ID" value="TNV72709.1"/>
    <property type="molecule type" value="Genomic_DNA"/>
</dbReference>
<keyword evidence="1" id="KW-0812">Transmembrane</keyword>
<protein>
    <submittedName>
        <fullName evidence="2">Uncharacterized protein</fullName>
    </submittedName>
</protein>
<proteinExistence type="predicted"/>
<keyword evidence="1" id="KW-0472">Membrane</keyword>
<gene>
    <name evidence="2" type="ORF">FGO68_gene1480</name>
</gene>
<sequence>MSDEKQQLQEEVEKLANENNQFRENIFFFCFFLKNDVSCKYLFWIFFFIFFISSEIFSKCGIQFFLLI</sequence>
<name>A0A8J8SVY8_HALGN</name>
<dbReference type="AlphaFoldDB" id="A0A8J8SVY8"/>
<dbReference type="Proteomes" id="UP000785679">
    <property type="component" value="Unassembled WGS sequence"/>
</dbReference>
<evidence type="ECO:0000313" key="2">
    <source>
        <dbReference type="EMBL" id="TNV72709.1"/>
    </source>
</evidence>